<dbReference type="InterPro" id="IPR028919">
    <property type="entry name" value="Viral_movement"/>
</dbReference>
<dbReference type="OrthoDB" id="1735266at2759"/>
<sequence>MKFQGDLYNQKFLIKTDCQAAKFMFNKDCKHDVSKQMFARWQALLAPFDFEIHYKKAWPRPSRRGRGGRSNSERGGHILAQQGNRTLTSFNVSQTTASSSSGTSGGVDINHPMYKEFMDFMKSKKETSSSTTYSSVLIDDENIEVFDMNSKKEVILLLEDSDLRWRNEPWQIMTRNIPNWFCKWWTLYGPTIKILPESYKKLYLEWIDISPKLTRLQEDNIFFEGISVMYFFIEFSIPWIMRWSIEVNTTSEGFPCLQRVFYTKFWSKLLQKNPEGKLHGQEILDLINVTISRYYDTNTTESQVKDNNTDPFKKIARQLQMKRGIISKSEAIALYMEEEKDKTLRMKKKTLRLFSSDTNNRWKNLPPALRTKGKTKYSRRRNPLDYPLDYPCGGRTRADPDSRGFHTLLPGRDYVLTVFLMNIIKKRSTVKNSRKEEYDIPQHLDLLNKWTIPKISPRIIYQMGTFEKLGLKQVVKTTEETITIDSDNQTFRLLSDNDLAPYKDIYRFMHIGLVQVAFKPLTLRGLPESFIAALRDGRNHNWKKSLIGTIQTSLAYGPVYFNAYPNLQISLQDENSLSSLMLNVKLHGYDYMPGTEVVCICYRIYYKLLHTLNPMCKIIDFKNETILIETNFDKSKVVTRRPIKWEEIDFLQEWVIENATQPQNNVNTEISEIEQLNDGTVKIRFHEPSNMLNDNRSMSSRISRSNSSYISPVDYIVQVPSRASTSQIRETYRCDNIKIDRDNIVKPIRRASSDLDITESEMNFPDGITENDTALVTVQHVNAIIKQNNYANIYMSILGEHIMSLHEKVDRLLTLLPTKVKGKEKVTHSSLQPPPDIEDFKIKDYSDLESFLEKKFKGGGVQPLNTDNFIEGGPSNKKEFYDSLNKISEKYARKPVQRMFYYPRPTPQDVLLEEHEHIITNSYNGKEIYEWNIDGYTDRQIFTTVHRMLMYSTICKTNKNSDRTIADMITAGFTGQLKGWWDNYLNQTQRDTVLMAVKQEGDQVTQNAVYTLVLNIIEHFSGRWSDNSETIRTLLQNLRCKSLTSFRYYKDVFLCRVMELPECNSTHWKSKFIDGLPTLFAERVRKSLRGDDHSINYDDYTYGKLISACVQEGLSLCNEIKLNQQIKRHRLTERKQLGEFCEQFAFDIPKQKSKDLDSSSHKKNKSSKKDYEKWKKKKIEKKLRRAEEGRGDSSKRKKKYRFNKSDTCHKCGRYGHYAKDCRVKEKIKNLDIDDNLKDSLCKIMLNSDSESGSAYSSREYSSTSEDLKALQQEEYLTSEDECSPCQQGMACEKDDDGDDLYKIYEQFKELSLNVIDNDKVIELLQNIKDPEILFS</sequence>
<accession>A0A9J5WPC5</accession>
<dbReference type="Pfam" id="PF00098">
    <property type="entry name" value="zf-CCHC"/>
    <property type="match status" value="1"/>
</dbReference>
<dbReference type="Pfam" id="PF01107">
    <property type="entry name" value="MP"/>
    <property type="match status" value="1"/>
</dbReference>
<dbReference type="GO" id="GO:0003676">
    <property type="term" value="F:nucleic acid binding"/>
    <property type="evidence" value="ECO:0007669"/>
    <property type="project" value="InterPro"/>
</dbReference>
<dbReference type="Proteomes" id="UP000824120">
    <property type="component" value="Chromosome 11"/>
</dbReference>
<dbReference type="PANTHER" id="PTHR33054">
    <property type="entry name" value="CCHC-TYPE DOMAIN-CONTAINING PROTEIN"/>
    <property type="match status" value="1"/>
</dbReference>
<dbReference type="GO" id="GO:0008270">
    <property type="term" value="F:zinc ion binding"/>
    <property type="evidence" value="ECO:0007669"/>
    <property type="project" value="UniProtKB-KW"/>
</dbReference>
<dbReference type="InterPro" id="IPR056648">
    <property type="entry name" value="DUF7746"/>
</dbReference>
<dbReference type="InterPro" id="IPR036875">
    <property type="entry name" value="Znf_CCHC_sf"/>
</dbReference>
<comment type="caution">
    <text evidence="4">The sequence shown here is derived from an EMBL/GenBank/DDBJ whole genome shotgun (WGS) entry which is preliminary data.</text>
</comment>
<dbReference type="PROSITE" id="PS50158">
    <property type="entry name" value="ZF_CCHC"/>
    <property type="match status" value="1"/>
</dbReference>
<feature type="region of interest" description="Disordered" evidence="2">
    <location>
        <begin position="1152"/>
        <end position="1173"/>
    </location>
</feature>
<dbReference type="Pfam" id="PF24925">
    <property type="entry name" value="DUF7746"/>
    <property type="match status" value="1"/>
</dbReference>
<dbReference type="PANTHER" id="PTHR33054:SF13">
    <property type="entry name" value="CCHC-TYPE DOMAIN-CONTAINING PROTEIN"/>
    <property type="match status" value="1"/>
</dbReference>
<feature type="domain" description="CCHC-type" evidence="3">
    <location>
        <begin position="1208"/>
        <end position="1222"/>
    </location>
</feature>
<dbReference type="Pfam" id="PF22909">
    <property type="entry name" value="Caulimovir_coat_dom"/>
    <property type="match status" value="1"/>
</dbReference>
<reference evidence="4 5" key="1">
    <citation type="submission" date="2020-09" db="EMBL/GenBank/DDBJ databases">
        <title>De no assembly of potato wild relative species, Solanum commersonii.</title>
        <authorList>
            <person name="Cho K."/>
        </authorList>
    </citation>
    <scope>NUCLEOTIDE SEQUENCE [LARGE SCALE GENOMIC DNA]</scope>
    <source>
        <strain evidence="4">LZ3.2</strain>
        <tissue evidence="4">Leaf</tissue>
    </source>
</reference>
<keyword evidence="1" id="KW-0862">Zinc</keyword>
<keyword evidence="1" id="KW-0479">Metal-binding</keyword>
<evidence type="ECO:0000313" key="4">
    <source>
        <dbReference type="EMBL" id="KAG5576758.1"/>
    </source>
</evidence>
<keyword evidence="1" id="KW-0863">Zinc-finger</keyword>
<keyword evidence="5" id="KW-1185">Reference proteome</keyword>
<dbReference type="SMART" id="SM00343">
    <property type="entry name" value="ZnF_C2HC"/>
    <property type="match status" value="1"/>
</dbReference>
<evidence type="ECO:0000259" key="3">
    <source>
        <dbReference type="PROSITE" id="PS50158"/>
    </source>
</evidence>
<protein>
    <recommendedName>
        <fullName evidence="3">CCHC-type domain-containing protein</fullName>
    </recommendedName>
</protein>
<dbReference type="InterPro" id="IPR001878">
    <property type="entry name" value="Znf_CCHC"/>
</dbReference>
<name>A0A9J5WPC5_SOLCO</name>
<evidence type="ECO:0000256" key="2">
    <source>
        <dbReference type="SAM" id="MobiDB-lite"/>
    </source>
</evidence>
<evidence type="ECO:0000256" key="1">
    <source>
        <dbReference type="PROSITE-ProRule" id="PRU00047"/>
    </source>
</evidence>
<proteinExistence type="predicted"/>
<gene>
    <name evidence="4" type="ORF">H5410_056892</name>
</gene>
<evidence type="ECO:0000313" key="5">
    <source>
        <dbReference type="Proteomes" id="UP000824120"/>
    </source>
</evidence>
<dbReference type="EMBL" id="JACXVP010000011">
    <property type="protein sequence ID" value="KAG5576758.1"/>
    <property type="molecule type" value="Genomic_DNA"/>
</dbReference>
<dbReference type="SUPFAM" id="SSF57756">
    <property type="entry name" value="Retrovirus zinc finger-like domains"/>
    <property type="match status" value="1"/>
</dbReference>
<organism evidence="4 5">
    <name type="scientific">Solanum commersonii</name>
    <name type="common">Commerson's wild potato</name>
    <name type="synonym">Commerson's nightshade</name>
    <dbReference type="NCBI Taxonomy" id="4109"/>
    <lineage>
        <taxon>Eukaryota</taxon>
        <taxon>Viridiplantae</taxon>
        <taxon>Streptophyta</taxon>
        <taxon>Embryophyta</taxon>
        <taxon>Tracheophyta</taxon>
        <taxon>Spermatophyta</taxon>
        <taxon>Magnoliopsida</taxon>
        <taxon>eudicotyledons</taxon>
        <taxon>Gunneridae</taxon>
        <taxon>Pentapetalae</taxon>
        <taxon>asterids</taxon>
        <taxon>lamiids</taxon>
        <taxon>Solanales</taxon>
        <taxon>Solanaceae</taxon>
        <taxon>Solanoideae</taxon>
        <taxon>Solaneae</taxon>
        <taxon>Solanum</taxon>
    </lineage>
</organism>